<dbReference type="PANTHER" id="PTHR35562">
    <property type="entry name" value="DNA ENDONUCLEASE SMRA-RELATED"/>
    <property type="match status" value="1"/>
</dbReference>
<accession>K2GPW6</accession>
<gene>
    <name evidence="3" type="ORF">OCGS_1519</name>
</gene>
<dbReference type="Gene3D" id="3.30.1370.110">
    <property type="match status" value="1"/>
</dbReference>
<evidence type="ECO:0000313" key="4">
    <source>
        <dbReference type="Proteomes" id="UP000006765"/>
    </source>
</evidence>
<protein>
    <submittedName>
        <fullName evidence="3">Smr domain protein</fullName>
    </submittedName>
</protein>
<feature type="region of interest" description="Disordered" evidence="1">
    <location>
        <begin position="1"/>
        <end position="56"/>
    </location>
</feature>
<evidence type="ECO:0000259" key="2">
    <source>
        <dbReference type="PROSITE" id="PS50828"/>
    </source>
</evidence>
<reference evidence="3 4" key="1">
    <citation type="journal article" date="2012" name="J. Bacteriol.">
        <title>Draft Genome Sequence of Oceaniovalibus guishaninsula JLT2003T.</title>
        <authorList>
            <person name="Tang K."/>
            <person name="Liu K."/>
            <person name="Jiao N."/>
        </authorList>
    </citation>
    <scope>NUCLEOTIDE SEQUENCE [LARGE SCALE GENOMIC DNA]</scope>
    <source>
        <strain evidence="3 4">JLT2003</strain>
    </source>
</reference>
<dbReference type="eggNOG" id="COG2840">
    <property type="taxonomic scope" value="Bacteria"/>
</dbReference>
<dbReference type="Pfam" id="PF01713">
    <property type="entry name" value="Smr"/>
    <property type="match status" value="1"/>
</dbReference>
<dbReference type="RefSeq" id="WP_007426671.1">
    <property type="nucleotide sequence ID" value="NZ_AMGO01000021.1"/>
</dbReference>
<dbReference type="SUPFAM" id="SSF160443">
    <property type="entry name" value="SMR domain-like"/>
    <property type="match status" value="1"/>
</dbReference>
<proteinExistence type="predicted"/>
<dbReference type="InterPro" id="IPR036063">
    <property type="entry name" value="Smr_dom_sf"/>
</dbReference>
<organism evidence="3 4">
    <name type="scientific">Oceaniovalibus guishaninsula JLT2003</name>
    <dbReference type="NCBI Taxonomy" id="1231392"/>
    <lineage>
        <taxon>Bacteria</taxon>
        <taxon>Pseudomonadati</taxon>
        <taxon>Pseudomonadota</taxon>
        <taxon>Alphaproteobacteria</taxon>
        <taxon>Rhodobacterales</taxon>
        <taxon>Roseobacteraceae</taxon>
        <taxon>Oceaniovalibus</taxon>
    </lineage>
</organism>
<dbReference type="PATRIC" id="fig|1231392.3.peg.1525"/>
<evidence type="ECO:0000256" key="1">
    <source>
        <dbReference type="SAM" id="MobiDB-lite"/>
    </source>
</evidence>
<dbReference type="OrthoDB" id="7165597at2"/>
<keyword evidence="4" id="KW-1185">Reference proteome</keyword>
<dbReference type="EMBL" id="AMGO01000021">
    <property type="protein sequence ID" value="EKE44681.1"/>
    <property type="molecule type" value="Genomic_DNA"/>
</dbReference>
<feature type="compositionally biased region" description="Pro residues" evidence="1">
    <location>
        <begin position="29"/>
        <end position="53"/>
    </location>
</feature>
<dbReference type="AlphaFoldDB" id="K2GPW6"/>
<dbReference type="PANTHER" id="PTHR35562:SF2">
    <property type="entry name" value="DNA ENDONUCLEASE SMRA-RELATED"/>
    <property type="match status" value="1"/>
</dbReference>
<comment type="caution">
    <text evidence="3">The sequence shown here is derived from an EMBL/GenBank/DDBJ whole genome shotgun (WGS) entry which is preliminary data.</text>
</comment>
<dbReference type="InterPro" id="IPR002625">
    <property type="entry name" value="Smr_dom"/>
</dbReference>
<evidence type="ECO:0000313" key="3">
    <source>
        <dbReference type="EMBL" id="EKE44681.1"/>
    </source>
</evidence>
<name>K2GPW6_9RHOB</name>
<dbReference type="STRING" id="1231392.OCGS_1519"/>
<feature type="domain" description="Smr" evidence="2">
    <location>
        <begin position="100"/>
        <end position="190"/>
    </location>
</feature>
<sequence length="191" mass="20625">MARRGRTRTLRPDEQALWAQVQRSAHPLHPAPRPAPEDPPPAPVKAAPPPPRVSVPSDFRIGAAAREGVATALPAAPALRMDARTFGKLKRGKVEVEARLDLHGLTLAEAHPRLIGFVHSSHAAGRRLVLVITGKGRDRDGDGPIPARRGLLRHQVPVWLSGGTLAPLVLQVVPAHRRHGGGGAYYVYLRR</sequence>
<dbReference type="PROSITE" id="PS50828">
    <property type="entry name" value="SMR"/>
    <property type="match status" value="1"/>
</dbReference>
<dbReference type="Proteomes" id="UP000006765">
    <property type="component" value="Unassembled WGS sequence"/>
</dbReference>